<dbReference type="STRING" id="574376.BAMA_05620"/>
<dbReference type="EMBL" id="JOTN01000014">
    <property type="protein sequence ID" value="KEK18496.1"/>
    <property type="molecule type" value="Genomic_DNA"/>
</dbReference>
<dbReference type="InterPro" id="IPR001296">
    <property type="entry name" value="Glyco_trans_1"/>
</dbReference>
<feature type="domain" description="Glycosyltransferase subfamily 4-like N-terminal" evidence="3">
    <location>
        <begin position="14"/>
        <end position="179"/>
    </location>
</feature>
<proteinExistence type="inferred from homology"/>
<reference evidence="4 5" key="1">
    <citation type="submission" date="2014-06" db="EMBL/GenBank/DDBJ databases">
        <title>Draft genome sequence of Bacillus manliponensis JCM 15802 (MCCC 1A00708).</title>
        <authorList>
            <person name="Lai Q."/>
            <person name="Liu Y."/>
            <person name="Shao Z."/>
        </authorList>
    </citation>
    <scope>NUCLEOTIDE SEQUENCE [LARGE SCALE GENOMIC DNA]</scope>
    <source>
        <strain evidence="4 5">JCM 15802</strain>
    </source>
</reference>
<organism evidence="4 5">
    <name type="scientific">Bacillus manliponensis</name>
    <dbReference type="NCBI Taxonomy" id="574376"/>
    <lineage>
        <taxon>Bacteria</taxon>
        <taxon>Bacillati</taxon>
        <taxon>Bacillota</taxon>
        <taxon>Bacilli</taxon>
        <taxon>Bacillales</taxon>
        <taxon>Bacillaceae</taxon>
        <taxon>Bacillus</taxon>
        <taxon>Bacillus cereus group</taxon>
    </lineage>
</organism>
<dbReference type="AlphaFoldDB" id="A0A073JW91"/>
<dbReference type="Pfam" id="PF13439">
    <property type="entry name" value="Glyco_transf_4"/>
    <property type="match status" value="1"/>
</dbReference>
<evidence type="ECO:0000259" key="3">
    <source>
        <dbReference type="Pfam" id="PF13439"/>
    </source>
</evidence>
<dbReference type="Pfam" id="PF00534">
    <property type="entry name" value="Glycos_transf_1"/>
    <property type="match status" value="1"/>
</dbReference>
<dbReference type="Proteomes" id="UP000027822">
    <property type="component" value="Unassembled WGS sequence"/>
</dbReference>
<evidence type="ECO:0000256" key="1">
    <source>
        <dbReference type="ARBA" id="ARBA00009481"/>
    </source>
</evidence>
<accession>A0A073JW91</accession>
<evidence type="ECO:0000313" key="4">
    <source>
        <dbReference type="EMBL" id="KEK18496.1"/>
    </source>
</evidence>
<evidence type="ECO:0000259" key="2">
    <source>
        <dbReference type="Pfam" id="PF00534"/>
    </source>
</evidence>
<dbReference type="PANTHER" id="PTHR45947:SF3">
    <property type="entry name" value="SULFOQUINOVOSYL TRANSFERASE SQD2"/>
    <property type="match status" value="1"/>
</dbReference>
<dbReference type="CDD" id="cd03814">
    <property type="entry name" value="GT4-like"/>
    <property type="match status" value="1"/>
</dbReference>
<evidence type="ECO:0000313" key="5">
    <source>
        <dbReference type="Proteomes" id="UP000027822"/>
    </source>
</evidence>
<dbReference type="SUPFAM" id="SSF53756">
    <property type="entry name" value="UDP-Glycosyltransferase/glycogen phosphorylase"/>
    <property type="match status" value="1"/>
</dbReference>
<sequence length="381" mass="43747">MKVAIFTDTFTPAVNGVAKTLNHFTNYLQEQNISYAVFAPQHPAEDSFVQNINKIKSIPLKPLYPECRLAFANPRFIKEKLFAFQPDIIHVATPFNMGLYGMYYAKKFNIPLVGSYHIDFDAYLQYYKIEFLSNMLWSYVRWFHSRLQKTFVPSTETLQQLKKKGFQNLYIWSRGVDCNVFHPFYNEQDFRKKYNITAPYILSYVGRLAPEKDIETLLQIMKRTIQDRKDSVHWLIVGDGPLASEVKEIITKNVTYTGYLQGEELAAAYAVSHVMVFPSATETFGNVALESLAAGTPVIGANAGGIKDIITHEITGFLCTPKDTDSFLSFIYTLLDGPNLLETMSENVRNYALTKNWDDIFHDLLLHYENVIHNTQTKMFI</sequence>
<dbReference type="PANTHER" id="PTHR45947">
    <property type="entry name" value="SULFOQUINOVOSYL TRANSFERASE SQD2"/>
    <property type="match status" value="1"/>
</dbReference>
<dbReference type="GO" id="GO:0016758">
    <property type="term" value="F:hexosyltransferase activity"/>
    <property type="evidence" value="ECO:0007669"/>
    <property type="project" value="TreeGrafter"/>
</dbReference>
<keyword evidence="5" id="KW-1185">Reference proteome</keyword>
<dbReference type="OrthoDB" id="9802525at2"/>
<comment type="caution">
    <text evidence="4">The sequence shown here is derived from an EMBL/GenBank/DDBJ whole genome shotgun (WGS) entry which is preliminary data.</text>
</comment>
<dbReference type="Gene3D" id="3.40.50.2000">
    <property type="entry name" value="Glycogen Phosphorylase B"/>
    <property type="match status" value="2"/>
</dbReference>
<dbReference type="InterPro" id="IPR050194">
    <property type="entry name" value="Glycosyltransferase_grp1"/>
</dbReference>
<dbReference type="InterPro" id="IPR028098">
    <property type="entry name" value="Glyco_trans_4-like_N"/>
</dbReference>
<protein>
    <submittedName>
        <fullName evidence="4">Glycosyl transferase</fullName>
    </submittedName>
</protein>
<comment type="similarity">
    <text evidence="1">Belongs to the glycosyltransferase group 1 family. Glycosyltransferase 4 subfamily.</text>
</comment>
<dbReference type="RefSeq" id="WP_034641069.1">
    <property type="nucleotide sequence ID" value="NZ_CBCSJC010000006.1"/>
</dbReference>
<feature type="domain" description="Glycosyl transferase family 1" evidence="2">
    <location>
        <begin position="188"/>
        <end position="350"/>
    </location>
</feature>
<name>A0A073JW91_9BACI</name>
<keyword evidence="4" id="KW-0808">Transferase</keyword>
<gene>
    <name evidence="4" type="ORF">BAMA_05620</name>
</gene>
<dbReference type="eggNOG" id="COG0438">
    <property type="taxonomic scope" value="Bacteria"/>
</dbReference>